<dbReference type="EMBL" id="KZ819321">
    <property type="protein sequence ID" value="PWN24108.1"/>
    <property type="molecule type" value="Genomic_DNA"/>
</dbReference>
<dbReference type="GO" id="GO:0044550">
    <property type="term" value="P:secondary metabolite biosynthetic process"/>
    <property type="evidence" value="ECO:0007669"/>
    <property type="project" value="TreeGrafter"/>
</dbReference>
<evidence type="ECO:0000313" key="3">
    <source>
        <dbReference type="EMBL" id="PWN24108.1"/>
    </source>
</evidence>
<dbReference type="InterPro" id="IPR020845">
    <property type="entry name" value="AMP-binding_CS"/>
</dbReference>
<dbReference type="GO" id="GO:0043041">
    <property type="term" value="P:amino acid activation for nonribosomal peptide biosynthetic process"/>
    <property type="evidence" value="ECO:0007669"/>
    <property type="project" value="TreeGrafter"/>
</dbReference>
<feature type="non-terminal residue" evidence="3">
    <location>
        <position position="571"/>
    </location>
</feature>
<dbReference type="SUPFAM" id="SSF56801">
    <property type="entry name" value="Acetyl-CoA synthetase-like"/>
    <property type="match status" value="1"/>
</dbReference>
<reference evidence="3 4" key="1">
    <citation type="journal article" date="2018" name="Mol. Biol. Evol.">
        <title>Broad Genomic Sampling Reveals a Smut Pathogenic Ancestry of the Fungal Clade Ustilaginomycotina.</title>
        <authorList>
            <person name="Kijpornyongpan T."/>
            <person name="Mondo S.J."/>
            <person name="Barry K."/>
            <person name="Sandor L."/>
            <person name="Lee J."/>
            <person name="Lipzen A."/>
            <person name="Pangilinan J."/>
            <person name="LaButti K."/>
            <person name="Hainaut M."/>
            <person name="Henrissat B."/>
            <person name="Grigoriev I.V."/>
            <person name="Spatafora J.W."/>
            <person name="Aime M.C."/>
        </authorList>
    </citation>
    <scope>NUCLEOTIDE SEQUENCE [LARGE SCALE GENOMIC DNA]</scope>
    <source>
        <strain evidence="3 4">MCA 4718</strain>
    </source>
</reference>
<protein>
    <submittedName>
        <fullName evidence="3">Acetyl-CoA synthetase-like protein</fullName>
    </submittedName>
</protein>
<keyword evidence="4" id="KW-1185">Reference proteome</keyword>
<dbReference type="InterPro" id="IPR000873">
    <property type="entry name" value="AMP-dep_synth/lig_dom"/>
</dbReference>
<sequence length="571" mass="60762">MSTSSIRHPCHWVRHYAQIFPDRAAVEQLVGSFPDDDNETEVQTRSWTYSQLETISDNLAELLLDRLPSESSSSPPAVALCMGRTLEAFACILASMKAGCLYLPIAEDLPPQRKKELVSDARAAAVFASSGLADTFKEQNAAGDSPHPTLIVIDDLPAGMANTRNDPLTLPPASKTGYLLFTSGSTGKPKGVSVSGANLSSFVDGYAAILTSRSPRSMRLTDNGGGRYLNSSSRAFDPHISQMFTAWRMGYAAVTGERSLLLEDMIRTVNLLEITHMGGLPSLVEQAGMTPEQVPSLALLGVGGEKITPFILDEWASHCGGEDGRTVINLYGPTEVTIGCTAAVISPSSTPGNIGYPIGNTTALVLLPGSDTLAWKGQAGELCFAGDLVAHGGYIGENAPKGGFATVPKRLIDPQAPQDQSLKIYRTGDVVQMLADGSLAFLGRADEQIKIRGQRLELGEVNVAVRTAAAEAREQVLSAQNALTVYVKHPALPSARLFSLVECGGQSDSQLALLEDSDTREAISSTLKSKLPSFMVPTVVLVERLPKLASGKVDGKKIKQALMDAPIDELL</sequence>
<dbReference type="GeneID" id="37011794"/>
<gene>
    <name evidence="3" type="ORF">BCV69DRAFT_243288</name>
</gene>
<dbReference type="Gene3D" id="3.30.300.30">
    <property type="match status" value="1"/>
</dbReference>
<name>A0A316UGP3_9BASI</name>
<evidence type="ECO:0000259" key="2">
    <source>
        <dbReference type="Pfam" id="PF00501"/>
    </source>
</evidence>
<dbReference type="STRING" id="1684307.A0A316UGP3"/>
<dbReference type="PANTHER" id="PTHR45527:SF1">
    <property type="entry name" value="FATTY ACID SYNTHASE"/>
    <property type="match status" value="1"/>
</dbReference>
<dbReference type="AlphaFoldDB" id="A0A316UGP3"/>
<evidence type="ECO:0000313" key="4">
    <source>
        <dbReference type="Proteomes" id="UP000245942"/>
    </source>
</evidence>
<dbReference type="PROSITE" id="PS00455">
    <property type="entry name" value="AMP_BINDING"/>
    <property type="match status" value="1"/>
</dbReference>
<dbReference type="Pfam" id="PF00501">
    <property type="entry name" value="AMP-binding"/>
    <property type="match status" value="1"/>
</dbReference>
<dbReference type="InterPro" id="IPR045851">
    <property type="entry name" value="AMP-bd_C_sf"/>
</dbReference>
<organism evidence="3 4">
    <name type="scientific">Pseudomicrostroma glucosiphilum</name>
    <dbReference type="NCBI Taxonomy" id="1684307"/>
    <lineage>
        <taxon>Eukaryota</taxon>
        <taxon>Fungi</taxon>
        <taxon>Dikarya</taxon>
        <taxon>Basidiomycota</taxon>
        <taxon>Ustilaginomycotina</taxon>
        <taxon>Exobasidiomycetes</taxon>
        <taxon>Microstromatales</taxon>
        <taxon>Microstromatales incertae sedis</taxon>
        <taxon>Pseudomicrostroma</taxon>
    </lineage>
</organism>
<dbReference type="InterPro" id="IPR042099">
    <property type="entry name" value="ANL_N_sf"/>
</dbReference>
<dbReference type="PANTHER" id="PTHR45527">
    <property type="entry name" value="NONRIBOSOMAL PEPTIDE SYNTHETASE"/>
    <property type="match status" value="1"/>
</dbReference>
<keyword evidence="1" id="KW-0511">Multifunctional enzyme</keyword>
<dbReference type="GO" id="GO:0031177">
    <property type="term" value="F:phosphopantetheine binding"/>
    <property type="evidence" value="ECO:0007669"/>
    <property type="project" value="TreeGrafter"/>
</dbReference>
<dbReference type="Gene3D" id="3.40.50.12780">
    <property type="entry name" value="N-terminal domain of ligase-like"/>
    <property type="match status" value="1"/>
</dbReference>
<dbReference type="OrthoDB" id="416786at2759"/>
<evidence type="ECO:0000256" key="1">
    <source>
        <dbReference type="ARBA" id="ARBA00023268"/>
    </source>
</evidence>
<dbReference type="GO" id="GO:0005737">
    <property type="term" value="C:cytoplasm"/>
    <property type="evidence" value="ECO:0007669"/>
    <property type="project" value="TreeGrafter"/>
</dbReference>
<accession>A0A316UGP3</accession>
<feature type="domain" description="AMP-dependent synthetase/ligase" evidence="2">
    <location>
        <begin position="16"/>
        <end position="392"/>
    </location>
</feature>
<proteinExistence type="predicted"/>
<dbReference type="RefSeq" id="XP_025351268.1">
    <property type="nucleotide sequence ID" value="XM_025490060.1"/>
</dbReference>
<dbReference type="Proteomes" id="UP000245942">
    <property type="component" value="Unassembled WGS sequence"/>
</dbReference>